<gene>
    <name evidence="2" type="ORF">QBC46DRAFT_442663</name>
</gene>
<feature type="region of interest" description="Disordered" evidence="1">
    <location>
        <begin position="122"/>
        <end position="156"/>
    </location>
</feature>
<dbReference type="Proteomes" id="UP001303473">
    <property type="component" value="Unassembled WGS sequence"/>
</dbReference>
<organism evidence="2 3">
    <name type="scientific">Diplogelasinospora grovesii</name>
    <dbReference type="NCBI Taxonomy" id="303347"/>
    <lineage>
        <taxon>Eukaryota</taxon>
        <taxon>Fungi</taxon>
        <taxon>Dikarya</taxon>
        <taxon>Ascomycota</taxon>
        <taxon>Pezizomycotina</taxon>
        <taxon>Sordariomycetes</taxon>
        <taxon>Sordariomycetidae</taxon>
        <taxon>Sordariales</taxon>
        <taxon>Diplogelasinosporaceae</taxon>
        <taxon>Diplogelasinospora</taxon>
    </lineage>
</organism>
<evidence type="ECO:0000313" key="3">
    <source>
        <dbReference type="Proteomes" id="UP001303473"/>
    </source>
</evidence>
<evidence type="ECO:0000313" key="2">
    <source>
        <dbReference type="EMBL" id="KAK3937802.1"/>
    </source>
</evidence>
<reference evidence="3" key="1">
    <citation type="journal article" date="2023" name="Mol. Phylogenet. Evol.">
        <title>Genome-scale phylogeny and comparative genomics of the fungal order Sordariales.</title>
        <authorList>
            <person name="Hensen N."/>
            <person name="Bonometti L."/>
            <person name="Westerberg I."/>
            <person name="Brannstrom I.O."/>
            <person name="Guillou S."/>
            <person name="Cros-Aarteil S."/>
            <person name="Calhoun S."/>
            <person name="Haridas S."/>
            <person name="Kuo A."/>
            <person name="Mondo S."/>
            <person name="Pangilinan J."/>
            <person name="Riley R."/>
            <person name="LaButti K."/>
            <person name="Andreopoulos B."/>
            <person name="Lipzen A."/>
            <person name="Chen C."/>
            <person name="Yan M."/>
            <person name="Daum C."/>
            <person name="Ng V."/>
            <person name="Clum A."/>
            <person name="Steindorff A."/>
            <person name="Ohm R.A."/>
            <person name="Martin F."/>
            <person name="Silar P."/>
            <person name="Natvig D.O."/>
            <person name="Lalanne C."/>
            <person name="Gautier V."/>
            <person name="Ament-Velasquez S.L."/>
            <person name="Kruys A."/>
            <person name="Hutchinson M.I."/>
            <person name="Powell A.J."/>
            <person name="Barry K."/>
            <person name="Miller A.N."/>
            <person name="Grigoriev I.V."/>
            <person name="Debuchy R."/>
            <person name="Gladieux P."/>
            <person name="Hiltunen Thoren M."/>
            <person name="Johannesson H."/>
        </authorList>
    </citation>
    <scope>NUCLEOTIDE SEQUENCE [LARGE SCALE GENOMIC DNA]</scope>
    <source>
        <strain evidence="3">CBS 340.73</strain>
    </source>
</reference>
<dbReference type="EMBL" id="MU853845">
    <property type="protein sequence ID" value="KAK3937802.1"/>
    <property type="molecule type" value="Genomic_DNA"/>
</dbReference>
<evidence type="ECO:0000256" key="1">
    <source>
        <dbReference type="SAM" id="MobiDB-lite"/>
    </source>
</evidence>
<keyword evidence="3" id="KW-1185">Reference proteome</keyword>
<accession>A0AAN6S1L8</accession>
<proteinExistence type="predicted"/>
<dbReference type="AlphaFoldDB" id="A0AAN6S1L8"/>
<feature type="region of interest" description="Disordered" evidence="1">
    <location>
        <begin position="82"/>
        <end position="104"/>
    </location>
</feature>
<comment type="caution">
    <text evidence="2">The sequence shown here is derived from an EMBL/GenBank/DDBJ whole genome shotgun (WGS) entry which is preliminary data.</text>
</comment>
<protein>
    <submittedName>
        <fullName evidence="2">Uncharacterized protein</fullName>
    </submittedName>
</protein>
<name>A0AAN6S1L8_9PEZI</name>
<sequence>MSWMDSWSRPSKHQPTPAPFYLHPNGNEIIPYCKSCDEKICSGSREIKYYCSRRCRSSRPGRVDREIEAAFVRFLTGEEEVPGMGGGMSSKAKGKGKGRGKGDKRVLVPCDVVEEFVFGERKTNNNGDRADGKNGRNRTEDGDDGNTRDNNAIEADIRSGTRIRPQQQVSEVNGSVGGEKGWAERIEETEAMKEKREEGQRRALEREMVRGAARRGVIFGFLLPGGHADKGDGIQGKGENRRKCEAVMQGKVVEPSFAKGDWGVRWREE</sequence>
<feature type="compositionally biased region" description="Basic and acidic residues" evidence="1">
    <location>
        <begin position="122"/>
        <end position="140"/>
    </location>
</feature>